<name>A0ABR9VNX7_9SYNC</name>
<evidence type="ECO:0000313" key="2">
    <source>
        <dbReference type="Proteomes" id="UP000658720"/>
    </source>
</evidence>
<keyword evidence="2" id="KW-1185">Reference proteome</keyword>
<organism evidence="1 2">
    <name type="scientific">Synechocystis salina LEGE 00031</name>
    <dbReference type="NCBI Taxonomy" id="1828736"/>
    <lineage>
        <taxon>Bacteria</taxon>
        <taxon>Bacillati</taxon>
        <taxon>Cyanobacteriota</taxon>
        <taxon>Cyanophyceae</taxon>
        <taxon>Synechococcales</taxon>
        <taxon>Merismopediaceae</taxon>
        <taxon>Synechocystis</taxon>
    </lineage>
</organism>
<reference evidence="1 2" key="1">
    <citation type="submission" date="2020-10" db="EMBL/GenBank/DDBJ databases">
        <authorList>
            <person name="Castelo-Branco R."/>
            <person name="Eusebio N."/>
            <person name="Adriana R."/>
            <person name="Vieira A."/>
            <person name="Brugerolle De Fraissinette N."/>
            <person name="Rezende De Castro R."/>
            <person name="Schneider M.P."/>
            <person name="Vasconcelos V."/>
            <person name="Leao P.N."/>
        </authorList>
    </citation>
    <scope>NUCLEOTIDE SEQUENCE [LARGE SCALE GENOMIC DNA]</scope>
    <source>
        <strain evidence="1 2">LEGE 00031</strain>
    </source>
</reference>
<dbReference type="EMBL" id="JADEVV010000008">
    <property type="protein sequence ID" value="MBE9253040.1"/>
    <property type="molecule type" value="Genomic_DNA"/>
</dbReference>
<protein>
    <submittedName>
        <fullName evidence="1">Uncharacterized protein</fullName>
    </submittedName>
</protein>
<accession>A0ABR9VNX7</accession>
<dbReference type="Proteomes" id="UP000658720">
    <property type="component" value="Unassembled WGS sequence"/>
</dbReference>
<gene>
    <name evidence="1" type="ORF">IQ217_04020</name>
</gene>
<sequence>MNNSLFIIQSYWLGHTWLFDAPEVGLWAESFVAGADAVLTHLVKARLGLETRDGSTFQLIFNAQGFPSYHLQFENREEEYGGYWYTSKDKDWGWLCLATLHFFTNGHPENLYIRVCPIFDSRKIDAVSAKKKSLISCV</sequence>
<evidence type="ECO:0000313" key="1">
    <source>
        <dbReference type="EMBL" id="MBE9253040.1"/>
    </source>
</evidence>
<dbReference type="RefSeq" id="WP_194018997.1">
    <property type="nucleotide sequence ID" value="NZ_JADEVV010000008.1"/>
</dbReference>
<comment type="caution">
    <text evidence="1">The sequence shown here is derived from an EMBL/GenBank/DDBJ whole genome shotgun (WGS) entry which is preliminary data.</text>
</comment>
<proteinExistence type="predicted"/>